<dbReference type="AlphaFoldDB" id="A0A2I0B693"/>
<name>A0A2I0B693_9ASPA</name>
<dbReference type="EMBL" id="KZ451909">
    <property type="protein sequence ID" value="PKA63316.1"/>
    <property type="molecule type" value="Genomic_DNA"/>
</dbReference>
<evidence type="ECO:0000313" key="1">
    <source>
        <dbReference type="EMBL" id="PKA63316.1"/>
    </source>
</evidence>
<protein>
    <submittedName>
        <fullName evidence="1">Uncharacterized protein</fullName>
    </submittedName>
</protein>
<evidence type="ECO:0000313" key="2">
    <source>
        <dbReference type="Proteomes" id="UP000236161"/>
    </source>
</evidence>
<proteinExistence type="predicted"/>
<accession>A0A2I0B693</accession>
<keyword evidence="2" id="KW-1185">Reference proteome</keyword>
<organism evidence="1 2">
    <name type="scientific">Apostasia shenzhenica</name>
    <dbReference type="NCBI Taxonomy" id="1088818"/>
    <lineage>
        <taxon>Eukaryota</taxon>
        <taxon>Viridiplantae</taxon>
        <taxon>Streptophyta</taxon>
        <taxon>Embryophyta</taxon>
        <taxon>Tracheophyta</taxon>
        <taxon>Spermatophyta</taxon>
        <taxon>Magnoliopsida</taxon>
        <taxon>Liliopsida</taxon>
        <taxon>Asparagales</taxon>
        <taxon>Orchidaceae</taxon>
        <taxon>Apostasioideae</taxon>
        <taxon>Apostasia</taxon>
    </lineage>
</organism>
<reference evidence="1 2" key="1">
    <citation type="journal article" date="2017" name="Nature">
        <title>The Apostasia genome and the evolution of orchids.</title>
        <authorList>
            <person name="Zhang G.Q."/>
            <person name="Liu K.W."/>
            <person name="Li Z."/>
            <person name="Lohaus R."/>
            <person name="Hsiao Y.Y."/>
            <person name="Niu S.C."/>
            <person name="Wang J.Y."/>
            <person name="Lin Y.C."/>
            <person name="Xu Q."/>
            <person name="Chen L.J."/>
            <person name="Yoshida K."/>
            <person name="Fujiwara S."/>
            <person name="Wang Z.W."/>
            <person name="Zhang Y.Q."/>
            <person name="Mitsuda N."/>
            <person name="Wang M."/>
            <person name="Liu G.H."/>
            <person name="Pecoraro L."/>
            <person name="Huang H.X."/>
            <person name="Xiao X.J."/>
            <person name="Lin M."/>
            <person name="Wu X.Y."/>
            <person name="Wu W.L."/>
            <person name="Chen Y.Y."/>
            <person name="Chang S.B."/>
            <person name="Sakamoto S."/>
            <person name="Ohme-Takagi M."/>
            <person name="Yagi M."/>
            <person name="Zeng S.J."/>
            <person name="Shen C.Y."/>
            <person name="Yeh C.M."/>
            <person name="Luo Y.B."/>
            <person name="Tsai W.C."/>
            <person name="Van de Peer Y."/>
            <person name="Liu Z.J."/>
        </authorList>
    </citation>
    <scope>NUCLEOTIDE SEQUENCE [LARGE SCALE GENOMIC DNA]</scope>
    <source>
        <strain evidence="2">cv. Shenzhen</strain>
        <tissue evidence="1">Stem</tissue>
    </source>
</reference>
<gene>
    <name evidence="1" type="ORF">AXF42_Ash017785</name>
</gene>
<dbReference type="Proteomes" id="UP000236161">
    <property type="component" value="Unassembled WGS sequence"/>
</dbReference>
<sequence>MLVRRIAKEGEREGLQRLGRGPVILLRTCEEEPFYFVREVEEKKPMKRKG</sequence>